<reference evidence="5" key="1">
    <citation type="submission" date="2022-06" db="EMBL/GenBank/DDBJ databases">
        <title>Vallitalea longa sp. nov., an anaerobic bacterium isolated from marine sediment.</title>
        <authorList>
            <person name="Hirano S."/>
            <person name="Terahara T."/>
            <person name="Mori K."/>
            <person name="Hamada M."/>
            <person name="Matsumoto R."/>
            <person name="Kobayashi T."/>
        </authorList>
    </citation>
    <scope>NUCLEOTIDE SEQUENCE</scope>
    <source>
        <strain evidence="5">SH18-1</strain>
    </source>
</reference>
<gene>
    <name evidence="5" type="ORF">SH1V18_04940</name>
</gene>
<dbReference type="InterPro" id="IPR008930">
    <property type="entry name" value="Terpenoid_cyclase/PrenylTrfase"/>
</dbReference>
<dbReference type="InterPro" id="IPR001119">
    <property type="entry name" value="SLH_dom"/>
</dbReference>
<evidence type="ECO:0000256" key="1">
    <source>
        <dbReference type="ARBA" id="ARBA00022737"/>
    </source>
</evidence>
<feature type="compositionally biased region" description="Low complexity" evidence="2">
    <location>
        <begin position="340"/>
        <end position="351"/>
    </location>
</feature>
<keyword evidence="3" id="KW-0732">Signal</keyword>
<sequence length="1028" mass="115296">MKKLLSLLLVVFMMLSSATAFAQDSPQVIRDNQTGEITITGKANPNENVNVVIQKENKRYYIDSTSADNDGNYSFNTVVPVDKDYDAVVTIDGNRQDFQISKNDDGNDSEITIPSLPEGQDEIKQVGNNGEEITVTKDQVDIKIPDVEKEFKVNVTANDKAVKLNIGNSTKANVKVNLSNVHNQLPRIEAQNNDSALVIKENTSIDKNSGADIDLLRNLVLDQNRKKSIIDKIEGSNIINSNKKVDELEQSIMVGSEQSIVFSDYVEITFKGQAGKEAVYIQDDIIHNINRYSSDASGLASKKDEFAYDRNGDLVVKTKHFTDFIVFSTKDKGNNDDDNSGNSGSNPSTPSHKYITLSVDKLTINKGYVISSTRFEFNNGESVWDVLKDELDSRNISYDYEEPSENKYKSVYIKSIDGDGQFDHGTGSGWMYCVNGKYPNYGVDKYKLHNGDRVKIRYTTNLGKDLNAGNWDDSNDDDHDSHKSNNSKPDKNNTPKESSDNEGSNKDEVKEDQTKDNSLYLDQESISDWAKDAVEQASELKFINGYNNKFNPKDNISRAQFTKLIALLLDLDLHGTDTIEFTDISKDTWYRSYVNAAYNEDIIKGYGSLFKPDDNITREQMASIIVRALKLKERTSGSIIKDIDNVSDWAIKDVETAYSHKLINGYGGNFNPKEYVTREMAAVIIIRAYELKGNLKEEDLDINKLDDNIQQALDETTNYILENVKEPIVGSVGGEWAVLGLARRNADVPKDYYDNYYKKVAKKVKEQQTKTSRRWSTKVTDTQRVAIALTAIGKNPSDVEDIDLIDYTWNKGKNMPSLSEEHQILGNRQGLNELIYGLITIDLNNSKMPEDASISREEIIKRIIDVYETDEGGFNLRQDSETADADLTGMTIQALAPYYEKDGYENVTKAIDRALKTLSNIQDEKGGFASEFASFSGEAEATVESTVQVIVALCSLDINPTTDDRFIKNGNDPITNLMTYYNQGGGFKHLVDGEVNQMATEQGYYALVAYERFVNNQSSLYDMSDVNK</sequence>
<evidence type="ECO:0000259" key="4">
    <source>
        <dbReference type="PROSITE" id="PS51272"/>
    </source>
</evidence>
<dbReference type="InterPro" id="IPR051465">
    <property type="entry name" value="Cell_Envelope_Struct_Comp"/>
</dbReference>
<dbReference type="PROSITE" id="PS51272">
    <property type="entry name" value="SLH"/>
    <property type="match status" value="3"/>
</dbReference>
<feature type="region of interest" description="Disordered" evidence="2">
    <location>
        <begin position="466"/>
        <end position="517"/>
    </location>
</feature>
<dbReference type="InterPro" id="IPR013783">
    <property type="entry name" value="Ig-like_fold"/>
</dbReference>
<dbReference type="AlphaFoldDB" id="A0A9W5Y9T1"/>
<dbReference type="Proteomes" id="UP001144256">
    <property type="component" value="Unassembled WGS sequence"/>
</dbReference>
<dbReference type="Gene3D" id="2.170.130.30">
    <property type="match status" value="1"/>
</dbReference>
<evidence type="ECO:0000256" key="3">
    <source>
        <dbReference type="SAM" id="SignalP"/>
    </source>
</evidence>
<dbReference type="Pfam" id="PF00395">
    <property type="entry name" value="SLH"/>
    <property type="match status" value="3"/>
</dbReference>
<proteinExistence type="predicted"/>
<accession>A0A9W5Y9T1</accession>
<dbReference type="PANTHER" id="PTHR43308">
    <property type="entry name" value="OUTER MEMBRANE PROTEIN ALPHA-RELATED"/>
    <property type="match status" value="1"/>
</dbReference>
<dbReference type="EMBL" id="BRLB01000001">
    <property type="protein sequence ID" value="GKX28014.1"/>
    <property type="molecule type" value="Genomic_DNA"/>
</dbReference>
<feature type="compositionally biased region" description="Basic and acidic residues" evidence="2">
    <location>
        <begin position="479"/>
        <end position="515"/>
    </location>
</feature>
<dbReference type="Pfam" id="PF14478">
    <property type="entry name" value="DUF4430"/>
    <property type="match status" value="1"/>
</dbReference>
<dbReference type="Gene3D" id="1.50.10.20">
    <property type="match status" value="1"/>
</dbReference>
<dbReference type="RefSeq" id="WP_281811886.1">
    <property type="nucleotide sequence ID" value="NZ_BRLB01000001.1"/>
</dbReference>
<comment type="caution">
    <text evidence="5">The sequence shown here is derived from an EMBL/GenBank/DDBJ whole genome shotgun (WGS) entry which is preliminary data.</text>
</comment>
<keyword evidence="1" id="KW-0677">Repeat</keyword>
<dbReference type="InterPro" id="IPR027954">
    <property type="entry name" value="Transcobalamin-like_C"/>
</dbReference>
<protein>
    <recommendedName>
        <fullName evidence="4">SLH domain-containing protein</fullName>
    </recommendedName>
</protein>
<evidence type="ECO:0000313" key="5">
    <source>
        <dbReference type="EMBL" id="GKX28014.1"/>
    </source>
</evidence>
<feature type="signal peptide" evidence="3">
    <location>
        <begin position="1"/>
        <end position="22"/>
    </location>
</feature>
<evidence type="ECO:0000256" key="2">
    <source>
        <dbReference type="SAM" id="MobiDB-lite"/>
    </source>
</evidence>
<name>A0A9W5Y9T1_9FIRM</name>
<evidence type="ECO:0000313" key="6">
    <source>
        <dbReference type="Proteomes" id="UP001144256"/>
    </source>
</evidence>
<feature type="domain" description="SLH" evidence="4">
    <location>
        <begin position="577"/>
        <end position="639"/>
    </location>
</feature>
<organism evidence="5 6">
    <name type="scientific">Vallitalea longa</name>
    <dbReference type="NCBI Taxonomy" id="2936439"/>
    <lineage>
        <taxon>Bacteria</taxon>
        <taxon>Bacillati</taxon>
        <taxon>Bacillota</taxon>
        <taxon>Clostridia</taxon>
        <taxon>Lachnospirales</taxon>
        <taxon>Vallitaleaceae</taxon>
        <taxon>Vallitalea</taxon>
    </lineage>
</organism>
<dbReference type="Gene3D" id="2.60.40.10">
    <property type="entry name" value="Immunoglobulins"/>
    <property type="match status" value="1"/>
</dbReference>
<feature type="domain" description="SLH" evidence="4">
    <location>
        <begin position="640"/>
        <end position="699"/>
    </location>
</feature>
<keyword evidence="6" id="KW-1185">Reference proteome</keyword>
<feature type="chain" id="PRO_5040961771" description="SLH domain-containing protein" evidence="3">
    <location>
        <begin position="23"/>
        <end position="1028"/>
    </location>
</feature>
<dbReference type="SUPFAM" id="SSF48239">
    <property type="entry name" value="Terpenoid cyclases/Protein prenyltransferases"/>
    <property type="match status" value="1"/>
</dbReference>
<feature type="region of interest" description="Disordered" evidence="2">
    <location>
        <begin position="332"/>
        <end position="352"/>
    </location>
</feature>
<feature type="domain" description="SLH" evidence="4">
    <location>
        <begin position="517"/>
        <end position="574"/>
    </location>
</feature>